<dbReference type="Proteomes" id="UP000319576">
    <property type="component" value="Chromosome"/>
</dbReference>
<keyword evidence="3" id="KW-1185">Reference proteome</keyword>
<organism evidence="2 3">
    <name type="scientific">Urbifossiella limnaea</name>
    <dbReference type="NCBI Taxonomy" id="2528023"/>
    <lineage>
        <taxon>Bacteria</taxon>
        <taxon>Pseudomonadati</taxon>
        <taxon>Planctomycetota</taxon>
        <taxon>Planctomycetia</taxon>
        <taxon>Gemmatales</taxon>
        <taxon>Gemmataceae</taxon>
        <taxon>Urbifossiella</taxon>
    </lineage>
</organism>
<evidence type="ECO:0000313" key="2">
    <source>
        <dbReference type="EMBL" id="QDU18645.1"/>
    </source>
</evidence>
<keyword evidence="1" id="KW-0812">Transmembrane</keyword>
<dbReference type="AlphaFoldDB" id="A0A517XMB0"/>
<name>A0A517XMB0_9BACT</name>
<dbReference type="RefSeq" id="WP_145234070.1">
    <property type="nucleotide sequence ID" value="NZ_CP036273.1"/>
</dbReference>
<gene>
    <name evidence="2" type="ORF">ETAA1_05380</name>
</gene>
<keyword evidence="1" id="KW-1133">Transmembrane helix</keyword>
<evidence type="ECO:0000256" key="1">
    <source>
        <dbReference type="SAM" id="Phobius"/>
    </source>
</evidence>
<keyword evidence="1" id="KW-0472">Membrane</keyword>
<reference evidence="2 3" key="1">
    <citation type="submission" date="2019-02" db="EMBL/GenBank/DDBJ databases">
        <title>Deep-cultivation of Planctomycetes and their phenomic and genomic characterization uncovers novel biology.</title>
        <authorList>
            <person name="Wiegand S."/>
            <person name="Jogler M."/>
            <person name="Boedeker C."/>
            <person name="Pinto D."/>
            <person name="Vollmers J."/>
            <person name="Rivas-Marin E."/>
            <person name="Kohn T."/>
            <person name="Peeters S.H."/>
            <person name="Heuer A."/>
            <person name="Rast P."/>
            <person name="Oberbeckmann S."/>
            <person name="Bunk B."/>
            <person name="Jeske O."/>
            <person name="Meyerdierks A."/>
            <person name="Storesund J.E."/>
            <person name="Kallscheuer N."/>
            <person name="Luecker S."/>
            <person name="Lage O.M."/>
            <person name="Pohl T."/>
            <person name="Merkel B.J."/>
            <person name="Hornburger P."/>
            <person name="Mueller R.-W."/>
            <person name="Bruemmer F."/>
            <person name="Labrenz M."/>
            <person name="Spormann A.M."/>
            <person name="Op den Camp H."/>
            <person name="Overmann J."/>
            <person name="Amann R."/>
            <person name="Jetten M.S.M."/>
            <person name="Mascher T."/>
            <person name="Medema M.H."/>
            <person name="Devos D.P."/>
            <person name="Kaster A.-K."/>
            <person name="Ovreas L."/>
            <person name="Rohde M."/>
            <person name="Galperin M.Y."/>
            <person name="Jogler C."/>
        </authorList>
    </citation>
    <scope>NUCLEOTIDE SEQUENCE [LARGE SCALE GENOMIC DNA]</scope>
    <source>
        <strain evidence="2 3">ETA_A1</strain>
    </source>
</reference>
<dbReference type="KEGG" id="uli:ETAA1_05380"/>
<sequence length="126" mass="13709">MARRGFLAAAWVTGAAALAGLGVLWWEHRYDEPFGEPDLTGRVVKVDPPSQPGYFGRGSWHVGVAADGGRRVSLTVRRETPVRGPDGGAGRFAPGQRVRVWRWSETELSNGTLAVQTRFVSIVPEP</sequence>
<proteinExistence type="predicted"/>
<dbReference type="EMBL" id="CP036273">
    <property type="protein sequence ID" value="QDU18645.1"/>
    <property type="molecule type" value="Genomic_DNA"/>
</dbReference>
<accession>A0A517XMB0</accession>
<protein>
    <submittedName>
        <fullName evidence="2">Uncharacterized protein</fullName>
    </submittedName>
</protein>
<feature type="transmembrane region" description="Helical" evidence="1">
    <location>
        <begin position="6"/>
        <end position="26"/>
    </location>
</feature>
<evidence type="ECO:0000313" key="3">
    <source>
        <dbReference type="Proteomes" id="UP000319576"/>
    </source>
</evidence>